<feature type="region of interest" description="Disordered" evidence="1">
    <location>
        <begin position="185"/>
        <end position="221"/>
    </location>
</feature>
<evidence type="ECO:0000313" key="2">
    <source>
        <dbReference type="EMBL" id="KAL3785586.1"/>
    </source>
</evidence>
<feature type="compositionally biased region" description="Polar residues" evidence="1">
    <location>
        <begin position="843"/>
        <end position="857"/>
    </location>
</feature>
<keyword evidence="3" id="KW-1185">Reference proteome</keyword>
<feature type="compositionally biased region" description="Basic residues" evidence="1">
    <location>
        <begin position="343"/>
        <end position="360"/>
    </location>
</feature>
<feature type="compositionally biased region" description="Basic and acidic residues" evidence="1">
    <location>
        <begin position="153"/>
        <end position="162"/>
    </location>
</feature>
<organism evidence="2 3">
    <name type="scientific">Cyclotella atomus</name>
    <dbReference type="NCBI Taxonomy" id="382360"/>
    <lineage>
        <taxon>Eukaryota</taxon>
        <taxon>Sar</taxon>
        <taxon>Stramenopiles</taxon>
        <taxon>Ochrophyta</taxon>
        <taxon>Bacillariophyta</taxon>
        <taxon>Coscinodiscophyceae</taxon>
        <taxon>Thalassiosirophycidae</taxon>
        <taxon>Stephanodiscales</taxon>
        <taxon>Stephanodiscaceae</taxon>
        <taxon>Cyclotella</taxon>
    </lineage>
</organism>
<dbReference type="Proteomes" id="UP001530400">
    <property type="component" value="Unassembled WGS sequence"/>
</dbReference>
<dbReference type="PANTHER" id="PTHR36220">
    <property type="entry name" value="UNNAMED PRODUCT"/>
    <property type="match status" value="1"/>
</dbReference>
<name>A0ABD3PE52_9STRA</name>
<feature type="region of interest" description="Disordered" evidence="1">
    <location>
        <begin position="132"/>
        <end position="162"/>
    </location>
</feature>
<feature type="compositionally biased region" description="Basic and acidic residues" evidence="1">
    <location>
        <begin position="267"/>
        <end position="282"/>
    </location>
</feature>
<feature type="compositionally biased region" description="Low complexity" evidence="1">
    <location>
        <begin position="252"/>
        <end position="265"/>
    </location>
</feature>
<dbReference type="PANTHER" id="PTHR36220:SF1">
    <property type="entry name" value="GAMMA TUBULIN COMPLEX COMPONENT C-TERMINAL DOMAIN-CONTAINING PROTEIN"/>
    <property type="match status" value="1"/>
</dbReference>
<reference evidence="2 3" key="1">
    <citation type="submission" date="2024-10" db="EMBL/GenBank/DDBJ databases">
        <title>Updated reference genomes for cyclostephanoid diatoms.</title>
        <authorList>
            <person name="Roberts W.R."/>
            <person name="Alverson A.J."/>
        </authorList>
    </citation>
    <scope>NUCLEOTIDE SEQUENCE [LARGE SCALE GENOMIC DNA]</scope>
    <source>
        <strain evidence="2 3">AJA010-31</strain>
    </source>
</reference>
<proteinExistence type="predicted"/>
<comment type="caution">
    <text evidence="2">The sequence shown here is derived from an EMBL/GenBank/DDBJ whole genome shotgun (WGS) entry which is preliminary data.</text>
</comment>
<gene>
    <name evidence="2" type="ORF">ACHAWO_006167</name>
</gene>
<feature type="region of interest" description="Disordered" evidence="1">
    <location>
        <begin position="839"/>
        <end position="907"/>
    </location>
</feature>
<sequence>MKQPVLTQKTISETIHSDGTKTVTTVILETIPDTLEKIQTTTVVKEFTIEKDCDGNASNGKEGQIMVEEVTETTVTKKRLYYKEKKREEDIEVGWGGMMLCGGNNPVARGHESDHEDDLTMDTALHLDTFAGKTVGSNNSRAANSNTSRGSNKVKDSDEKKSGFAMFTSPSAFFRKTNPPVIEEAQVEKSASSVQGQSSQQSATQSQSAPHTQQSSRKKAINLDEEILNIVKKEGKDVSKSSTYSATDAPPQTRTQQQSRQTNSSKFIDHEVRQESETRESAMTRSSPLPILGRRPSTTPKAAAVTTTKPTRPSSRPSSRQSTQNLSSPPPTLTKSSSNRSSSKTRKKDAMKPTVPKHKQSLLATDSDFASPKLTLSTTTAAVTDDQFLHFFSYQTPSINPSLPTPGPKSLSSKWRKSTTVSIENTYCMNVCIHNDTAVVGVPYDRNSKGLLTGAAYIFEREANKDIWTQVKKIVPKEATEFATVGYSVGIHDDVIVVSVPNVGSTHPVGGSVHVYRRVQKYKWSDKGALVPPSTVALANVGVTSVGKKDVQITAVNKSKNSASSKKKFGTRVAVQGNVVVVSDHYDHNETCVYVFEYDDFSLKWVCVQDDLLSKAQQRHFGSRLALTNNGNGILIGCHAKMCPTEILYYSRYGTGGKFHLQQVIVVSKRSSSYGVGRGVVGKNGVTEDITDFKVDGKNLMIGTASSVGHQNQHCVYIYQLQDNDTWILMAKVDDPSMPSFGQCVGLAGNRAMIASRGNAYSYNLDSLIPKAKRKEFTTTANIAEEKKKKQLKPQVKYVDPEYLELPYIGSDLNDFRTRQQIALHSSPFARHPSADIIDNDRFSQNSGNSPRMSLSMTRPKAAPKKTIMQRMRSPSPILRRLKGSSPTKRNISAPPLRPTSSSMARR</sequence>
<feature type="compositionally biased region" description="Low complexity" evidence="1">
    <location>
        <begin position="136"/>
        <end position="151"/>
    </location>
</feature>
<feature type="region of interest" description="Disordered" evidence="1">
    <location>
        <begin position="233"/>
        <end position="366"/>
    </location>
</feature>
<feature type="compositionally biased region" description="Low complexity" evidence="1">
    <location>
        <begin position="298"/>
        <end position="342"/>
    </location>
</feature>
<feature type="compositionally biased region" description="Low complexity" evidence="1">
    <location>
        <begin position="190"/>
        <end position="215"/>
    </location>
</feature>
<accession>A0ABD3PE52</accession>
<dbReference type="EMBL" id="JALLPJ020000685">
    <property type="protein sequence ID" value="KAL3785586.1"/>
    <property type="molecule type" value="Genomic_DNA"/>
</dbReference>
<evidence type="ECO:0000256" key="1">
    <source>
        <dbReference type="SAM" id="MobiDB-lite"/>
    </source>
</evidence>
<protein>
    <submittedName>
        <fullName evidence="2">Uncharacterized protein</fullName>
    </submittedName>
</protein>
<dbReference type="AlphaFoldDB" id="A0ABD3PE52"/>
<evidence type="ECO:0000313" key="3">
    <source>
        <dbReference type="Proteomes" id="UP001530400"/>
    </source>
</evidence>